<dbReference type="InterPro" id="IPR029063">
    <property type="entry name" value="SAM-dependent_MTases_sf"/>
</dbReference>
<dbReference type="Gene3D" id="1.10.10.10">
    <property type="entry name" value="Winged helix-like DNA-binding domain superfamily/Winged helix DNA-binding domain"/>
    <property type="match status" value="1"/>
</dbReference>
<keyword evidence="2 5" id="KW-0808">Transferase</keyword>
<evidence type="ECO:0000313" key="5">
    <source>
        <dbReference type="EMBL" id="PSN75623.1"/>
    </source>
</evidence>
<dbReference type="OrthoDB" id="2410195at2759"/>
<dbReference type="AlphaFoldDB" id="A0A2T2PD76"/>
<dbReference type="GO" id="GO:0032259">
    <property type="term" value="P:methylation"/>
    <property type="evidence" value="ECO:0007669"/>
    <property type="project" value="UniProtKB-KW"/>
</dbReference>
<dbReference type="SUPFAM" id="SSF46785">
    <property type="entry name" value="Winged helix' DNA-binding domain"/>
    <property type="match status" value="1"/>
</dbReference>
<proteinExistence type="predicted"/>
<keyword evidence="3" id="KW-0949">S-adenosyl-L-methionine</keyword>
<sequence length="394" mass="44530">MSQTEEVKALIAKLEQFTNAPPQDIDDSTRIKLREASKNLSIAVEIHGDTMHRIGNSALQLYMARVGYDSKIWTILAESDSPLSLAQIAEKTGFDPTLLKRVLRYYQSFRMVAQPEDDAYVANNVTKALAGPDGMASEYFTTVLQKPFEAIPRYLKSHNYQNPTNPVDSPWQEGYETKDHPFVWLQSNPGHFGLFMQWVHLSRAGLPSWLDAFPLDQVIGQKSDKDTVLFVDVGSALGHQSISLRERFPELPGRVIIQDTQQVIGMVQPSHNIEPQVYDFFTPQPVKGARAYYLRNIIHDWADDQAIAILKNQISAMDEESVILIDDMVLPEKGSPWRATQLDMTMLAALAAMERSENQWYALLEKAGLDVVKVWKYTEECDDCIIVAKPKKTA</sequence>
<evidence type="ECO:0000259" key="4">
    <source>
        <dbReference type="Pfam" id="PF00891"/>
    </source>
</evidence>
<dbReference type="InterPro" id="IPR036388">
    <property type="entry name" value="WH-like_DNA-bd_sf"/>
</dbReference>
<organism evidence="5 6">
    <name type="scientific">Corynespora cassiicola Philippines</name>
    <dbReference type="NCBI Taxonomy" id="1448308"/>
    <lineage>
        <taxon>Eukaryota</taxon>
        <taxon>Fungi</taxon>
        <taxon>Dikarya</taxon>
        <taxon>Ascomycota</taxon>
        <taxon>Pezizomycotina</taxon>
        <taxon>Dothideomycetes</taxon>
        <taxon>Pleosporomycetidae</taxon>
        <taxon>Pleosporales</taxon>
        <taxon>Corynesporascaceae</taxon>
        <taxon>Corynespora</taxon>
    </lineage>
</organism>
<dbReference type="InterPro" id="IPR001077">
    <property type="entry name" value="COMT_C"/>
</dbReference>
<dbReference type="InterPro" id="IPR036390">
    <property type="entry name" value="WH_DNA-bd_sf"/>
</dbReference>
<dbReference type="Proteomes" id="UP000240883">
    <property type="component" value="Unassembled WGS sequence"/>
</dbReference>
<dbReference type="SUPFAM" id="SSF53335">
    <property type="entry name" value="S-adenosyl-L-methionine-dependent methyltransferases"/>
    <property type="match status" value="1"/>
</dbReference>
<dbReference type="Gene3D" id="3.40.50.150">
    <property type="entry name" value="Vaccinia Virus protein VP39"/>
    <property type="match status" value="1"/>
</dbReference>
<evidence type="ECO:0000256" key="1">
    <source>
        <dbReference type="ARBA" id="ARBA00022603"/>
    </source>
</evidence>
<dbReference type="EMBL" id="KZ678128">
    <property type="protein sequence ID" value="PSN75623.1"/>
    <property type="molecule type" value="Genomic_DNA"/>
</dbReference>
<feature type="domain" description="O-methyltransferase C-terminal" evidence="4">
    <location>
        <begin position="229"/>
        <end position="369"/>
    </location>
</feature>
<reference evidence="5 6" key="1">
    <citation type="journal article" date="2018" name="Front. Microbiol.">
        <title>Genome-Wide Analysis of Corynespora cassiicola Leaf Fall Disease Putative Effectors.</title>
        <authorList>
            <person name="Lopez D."/>
            <person name="Ribeiro S."/>
            <person name="Label P."/>
            <person name="Fumanal B."/>
            <person name="Venisse J.S."/>
            <person name="Kohler A."/>
            <person name="de Oliveira R.R."/>
            <person name="Labutti K."/>
            <person name="Lipzen A."/>
            <person name="Lail K."/>
            <person name="Bauer D."/>
            <person name="Ohm R.A."/>
            <person name="Barry K.W."/>
            <person name="Spatafora J."/>
            <person name="Grigoriev I.V."/>
            <person name="Martin F.M."/>
            <person name="Pujade-Renaud V."/>
        </authorList>
    </citation>
    <scope>NUCLEOTIDE SEQUENCE [LARGE SCALE GENOMIC DNA]</scope>
    <source>
        <strain evidence="5 6">Philippines</strain>
    </source>
</reference>
<dbReference type="GO" id="GO:0008171">
    <property type="term" value="F:O-methyltransferase activity"/>
    <property type="evidence" value="ECO:0007669"/>
    <property type="project" value="InterPro"/>
</dbReference>
<name>A0A2T2PD76_CORCC</name>
<evidence type="ECO:0000256" key="2">
    <source>
        <dbReference type="ARBA" id="ARBA00022679"/>
    </source>
</evidence>
<evidence type="ECO:0000256" key="3">
    <source>
        <dbReference type="ARBA" id="ARBA00022691"/>
    </source>
</evidence>
<dbReference type="Pfam" id="PF00891">
    <property type="entry name" value="Methyltransf_2"/>
    <property type="match status" value="1"/>
</dbReference>
<protein>
    <submittedName>
        <fullName evidence="5">S-adenosyl-L-methionine-dependent methyltransferase</fullName>
    </submittedName>
</protein>
<gene>
    <name evidence="5" type="ORF">BS50DRAFT_541717</name>
</gene>
<accession>A0A2T2PD76</accession>
<dbReference type="PANTHER" id="PTHR43712:SF1">
    <property type="entry name" value="HYPOTHETICAL O-METHYLTRANSFERASE (EUROFUNG)-RELATED"/>
    <property type="match status" value="1"/>
</dbReference>
<dbReference type="PROSITE" id="PS51683">
    <property type="entry name" value="SAM_OMT_II"/>
    <property type="match status" value="1"/>
</dbReference>
<keyword evidence="1 5" id="KW-0489">Methyltransferase</keyword>
<dbReference type="PANTHER" id="PTHR43712">
    <property type="entry name" value="PUTATIVE (AFU_ORTHOLOGUE AFUA_4G14580)-RELATED"/>
    <property type="match status" value="1"/>
</dbReference>
<dbReference type="InterPro" id="IPR016461">
    <property type="entry name" value="COMT-like"/>
</dbReference>
<evidence type="ECO:0000313" key="6">
    <source>
        <dbReference type="Proteomes" id="UP000240883"/>
    </source>
</evidence>
<keyword evidence="6" id="KW-1185">Reference proteome</keyword>